<gene>
    <name evidence="1" type="ORF">QRT05_04235</name>
</gene>
<dbReference type="SUPFAM" id="SSF141457">
    <property type="entry name" value="BH3618-like"/>
    <property type="match status" value="1"/>
</dbReference>
<comment type="caution">
    <text evidence="1">The sequence shown here is derived from an EMBL/GenBank/DDBJ whole genome shotgun (WGS) entry which is preliminary data.</text>
</comment>
<keyword evidence="2" id="KW-1185">Reference proteome</keyword>
<keyword evidence="1" id="KW-0966">Cell projection</keyword>
<keyword evidence="1" id="KW-0969">Cilium</keyword>
<dbReference type="Pfam" id="PF02623">
    <property type="entry name" value="FliW"/>
    <property type="match status" value="1"/>
</dbReference>
<proteinExistence type="predicted"/>
<evidence type="ECO:0000313" key="1">
    <source>
        <dbReference type="EMBL" id="MDM7830530.1"/>
    </source>
</evidence>
<dbReference type="InterPro" id="IPR003775">
    <property type="entry name" value="Flagellar_assembly_factor_FliW"/>
</dbReference>
<dbReference type="InterPro" id="IPR024046">
    <property type="entry name" value="Flagellar_assmbl_FliW_dom_sf"/>
</dbReference>
<dbReference type="Gene3D" id="2.30.290.10">
    <property type="entry name" value="BH3618-like"/>
    <property type="match status" value="1"/>
</dbReference>
<keyword evidence="1" id="KW-0282">Flagellum</keyword>
<name>A0ABT7S4H2_9CELL</name>
<reference evidence="1 2" key="1">
    <citation type="submission" date="2023-06" db="EMBL/GenBank/DDBJ databases">
        <title>Cellulomonas sp. MW9 Whole genome sequence.</title>
        <authorList>
            <person name="Park S."/>
        </authorList>
    </citation>
    <scope>NUCLEOTIDE SEQUENCE [LARGE SCALE GENOMIC DNA]</scope>
    <source>
        <strain evidence="1 2">MW9</strain>
    </source>
</reference>
<dbReference type="RefSeq" id="WP_289445569.1">
    <property type="nucleotide sequence ID" value="NZ_JAUCGR010000001.1"/>
</dbReference>
<evidence type="ECO:0000313" key="2">
    <source>
        <dbReference type="Proteomes" id="UP001321453"/>
    </source>
</evidence>
<accession>A0ABT7S4H2</accession>
<dbReference type="Proteomes" id="UP001321453">
    <property type="component" value="Unassembled WGS sequence"/>
</dbReference>
<protein>
    <submittedName>
        <fullName evidence="1">Flagellar assembly protein FliW</fullName>
    </submittedName>
</protein>
<organism evidence="1 2">
    <name type="scientific">Cellulomonas edaphi</name>
    <dbReference type="NCBI Taxonomy" id="3053468"/>
    <lineage>
        <taxon>Bacteria</taxon>
        <taxon>Bacillati</taxon>
        <taxon>Actinomycetota</taxon>
        <taxon>Actinomycetes</taxon>
        <taxon>Micrococcales</taxon>
        <taxon>Cellulomonadaceae</taxon>
        <taxon>Cellulomonas</taxon>
    </lineage>
</organism>
<sequence length="126" mass="13170">MSTATVRVGDHDVPAVLEMVEAIPGLPGRSTFGLEPLDDAGVLFAMRSRGDEPPARLFVVDPAAHFPDYAAQVGADGQALLVVVHPSAAGEPPTANLLAPLVVELGTGRTRQTVLDEDWPLRAPIG</sequence>
<dbReference type="EMBL" id="JAUCGR010000001">
    <property type="protein sequence ID" value="MDM7830530.1"/>
    <property type="molecule type" value="Genomic_DNA"/>
</dbReference>